<dbReference type="GO" id="GO:0005544">
    <property type="term" value="F:calcium-dependent phospholipid binding"/>
    <property type="evidence" value="ECO:0007669"/>
    <property type="project" value="InterPro"/>
</dbReference>
<dbReference type="SUPFAM" id="SSF47874">
    <property type="entry name" value="Annexin"/>
    <property type="match status" value="1"/>
</dbReference>
<feature type="non-terminal residue" evidence="2">
    <location>
        <position position="852"/>
    </location>
</feature>
<dbReference type="GO" id="GO:0001786">
    <property type="term" value="F:phosphatidylserine binding"/>
    <property type="evidence" value="ECO:0007669"/>
    <property type="project" value="TreeGrafter"/>
</dbReference>
<feature type="compositionally biased region" description="Acidic residues" evidence="1">
    <location>
        <begin position="52"/>
        <end position="63"/>
    </location>
</feature>
<dbReference type="OrthoDB" id="2134400at2759"/>
<feature type="compositionally biased region" description="Basic and acidic residues" evidence="1">
    <location>
        <begin position="89"/>
        <end position="104"/>
    </location>
</feature>
<feature type="compositionally biased region" description="Basic and acidic residues" evidence="1">
    <location>
        <begin position="198"/>
        <end position="258"/>
    </location>
</feature>
<dbReference type="EMBL" id="NCSJ02000013">
    <property type="protein sequence ID" value="RFU35048.1"/>
    <property type="molecule type" value="Genomic_DNA"/>
</dbReference>
<protein>
    <recommendedName>
        <fullName evidence="4">Annexin</fullName>
    </recommendedName>
</protein>
<dbReference type="GO" id="GO:0012506">
    <property type="term" value="C:vesicle membrane"/>
    <property type="evidence" value="ECO:0007669"/>
    <property type="project" value="TreeGrafter"/>
</dbReference>
<dbReference type="Gene3D" id="1.10.220.10">
    <property type="entry name" value="Annexin"/>
    <property type="match status" value="3"/>
</dbReference>
<feature type="compositionally biased region" description="Basic and acidic residues" evidence="1">
    <location>
        <begin position="142"/>
        <end position="172"/>
    </location>
</feature>
<feature type="region of interest" description="Disordered" evidence="1">
    <location>
        <begin position="797"/>
        <end position="852"/>
    </location>
</feature>
<dbReference type="GO" id="GO:0005737">
    <property type="term" value="C:cytoplasm"/>
    <property type="evidence" value="ECO:0007669"/>
    <property type="project" value="TreeGrafter"/>
</dbReference>
<accession>A0A3E2HNV3</accession>
<evidence type="ECO:0000256" key="1">
    <source>
        <dbReference type="SAM" id="MobiDB-lite"/>
    </source>
</evidence>
<feature type="compositionally biased region" description="Acidic residues" evidence="1">
    <location>
        <begin position="805"/>
        <end position="815"/>
    </location>
</feature>
<dbReference type="OMA" id="DRPHMEA"/>
<feature type="compositionally biased region" description="Basic and acidic residues" evidence="1">
    <location>
        <begin position="1"/>
        <end position="10"/>
    </location>
</feature>
<gene>
    <name evidence="2" type="ORF">B7463_g1329</name>
</gene>
<feature type="non-terminal residue" evidence="2">
    <location>
        <position position="1"/>
    </location>
</feature>
<proteinExistence type="predicted"/>
<feature type="compositionally biased region" description="Basic and acidic residues" evidence="1">
    <location>
        <begin position="18"/>
        <end position="39"/>
    </location>
</feature>
<name>A0A3E2HNV3_SCYLI</name>
<evidence type="ECO:0000313" key="3">
    <source>
        <dbReference type="Proteomes" id="UP000258309"/>
    </source>
</evidence>
<keyword evidence="3" id="KW-1185">Reference proteome</keyword>
<dbReference type="GO" id="GO:0005634">
    <property type="term" value="C:nucleus"/>
    <property type="evidence" value="ECO:0007669"/>
    <property type="project" value="TreeGrafter"/>
</dbReference>
<sequence>MSLDPRDSRVRGRSKSPGRRDERDRSRSRVDEHIEERRTVQAPPPARPRYDDYDDDDSTSSDSDDSRNRRPRGYQYEEDRKTTKVVTADPRDWDRYRDKDRDPRYGLSSKYSPDSPQKGHIPGAFDEEDEEDVKIKYSSQKVENDAKGRYYDRKEEDIKLRYSDKSGKDYHAEAGYIKNGAHSPPKRGARYSQTDVYKYAERTDPRDHDRDWDEKERERERKGEEYDKELDRQLEKERKEKEERDKREKEARRHEKENHGRKRGASFNMTAGHTSIAAGINISHDQKSQYARPPPSGPEYPQGSSYAEVKQWEYAQTDEKIKYNTRPEISGYPPHSAGPYPYPTGHGRDDSRHSGGSPYDSPRTSKSQIVTVAPGSRRRESPPNAGGGGLSLRPHSLSVSTGHHGGAQLSLASAPGSPLLEAYHGTYQSISPMPSPLLIANSSHSDLNIVETIPPLDEDDIRADRKARRTARFHDPTEEAAILAKALRGERHAPDTQPLIEILPGLTHEQVMDLRVEYKKIVKTGSEKKGVNIAKHIKMRLKEEDPNLMKACYACALGRWESEAYWANFWYQGEKSRRELLIESLMGRSNREIREIKDGFSDKKYSDSLTKCMKTELKEDKFKKAVLLVLEERRMEEPRPGHGLDRDLIEDDIRDLHKAVRSEKGGETAMINIIVVRSDSHLKEVLRLYDSTYKTNFAREMLKKSGNLVGELLAHILNGVINKPVRDALLIHHALSLSKSDSLRTELLISRLVRYHWDRPHMEAVKREYRNRYGIEMQQAVAEGTRGDWGHFCEMFANPTPPPGAEDEDSSEDDMSAPTPLSRVFPEHRKQAEDLDAEEHEAEDLAGAGEAA</sequence>
<dbReference type="Proteomes" id="UP000258309">
    <property type="component" value="Unassembled WGS sequence"/>
</dbReference>
<feature type="compositionally biased region" description="Acidic residues" evidence="1">
    <location>
        <begin position="834"/>
        <end position="844"/>
    </location>
</feature>
<dbReference type="PANTHER" id="PTHR10502:SF107">
    <property type="entry name" value="ANNEXIN ANXC4 (AFU_ORTHOLOGUE AFUA_3G07020)"/>
    <property type="match status" value="1"/>
</dbReference>
<dbReference type="AlphaFoldDB" id="A0A3E2HNV3"/>
<dbReference type="STRING" id="5539.A0A3E2HNV3"/>
<evidence type="ECO:0008006" key="4">
    <source>
        <dbReference type="Google" id="ProtNLM"/>
    </source>
</evidence>
<reference evidence="2 3" key="1">
    <citation type="submission" date="2018-05" db="EMBL/GenBank/DDBJ databases">
        <title>Draft genome sequence of Scytalidium lignicola DSM 105466, a ubiquitous saprotrophic fungus.</title>
        <authorList>
            <person name="Buettner E."/>
            <person name="Gebauer A.M."/>
            <person name="Hofrichter M."/>
            <person name="Liers C."/>
            <person name="Kellner H."/>
        </authorList>
    </citation>
    <scope>NUCLEOTIDE SEQUENCE [LARGE SCALE GENOMIC DNA]</scope>
    <source>
        <strain evidence="2 3">DSM 105466</strain>
    </source>
</reference>
<comment type="caution">
    <text evidence="2">The sequence shown here is derived from an EMBL/GenBank/DDBJ whole genome shotgun (WGS) entry which is preliminary data.</text>
</comment>
<dbReference type="GO" id="GO:0005886">
    <property type="term" value="C:plasma membrane"/>
    <property type="evidence" value="ECO:0007669"/>
    <property type="project" value="TreeGrafter"/>
</dbReference>
<evidence type="ECO:0000313" key="2">
    <source>
        <dbReference type="EMBL" id="RFU35048.1"/>
    </source>
</evidence>
<feature type="region of interest" description="Disordered" evidence="1">
    <location>
        <begin position="1"/>
        <end position="410"/>
    </location>
</feature>
<dbReference type="PANTHER" id="PTHR10502">
    <property type="entry name" value="ANNEXIN"/>
    <property type="match status" value="1"/>
</dbReference>
<dbReference type="InterPro" id="IPR037104">
    <property type="entry name" value="Annexin_sf"/>
</dbReference>
<dbReference type="GO" id="GO:0005509">
    <property type="term" value="F:calcium ion binding"/>
    <property type="evidence" value="ECO:0007669"/>
    <property type="project" value="InterPro"/>
</dbReference>
<organism evidence="2 3">
    <name type="scientific">Scytalidium lignicola</name>
    <name type="common">Hyphomycete</name>
    <dbReference type="NCBI Taxonomy" id="5539"/>
    <lineage>
        <taxon>Eukaryota</taxon>
        <taxon>Fungi</taxon>
        <taxon>Dikarya</taxon>
        <taxon>Ascomycota</taxon>
        <taxon>Pezizomycotina</taxon>
        <taxon>Leotiomycetes</taxon>
        <taxon>Leotiomycetes incertae sedis</taxon>
        <taxon>Scytalidium</taxon>
    </lineage>
</organism>